<evidence type="ECO:0000256" key="1">
    <source>
        <dbReference type="SAM" id="SignalP"/>
    </source>
</evidence>
<sequence>MKQLVNVVLAIVYFNLFLSSAALAQTPNPSGIWSGDGKYYILLVQPDNTDVVFLETDLQSLTVMIGSYNWDTGALDLKGLTPQDDVTVNATITNGTVLNGNQTRGGESVPLNATLTFAHEGSEYDGIWQSSASADAYVVYLSVKIESASMGVMLDLRLSPESSEKVKIYTGLILSGQYSGVRLDNPKALVKLNFTTAKGEYIDTSVRPPVVTGTFDAVKIF</sequence>
<feature type="chain" id="PRO_5012852216" evidence="1">
    <location>
        <begin position="25"/>
        <end position="221"/>
    </location>
</feature>
<dbReference type="EMBL" id="MSLT01000023">
    <property type="protein sequence ID" value="OUD12401.1"/>
    <property type="molecule type" value="Genomic_DNA"/>
</dbReference>
<dbReference type="RefSeq" id="WP_086489350.1">
    <property type="nucleotide sequence ID" value="NZ_MSLT01000023.1"/>
</dbReference>
<keyword evidence="1" id="KW-0732">Signal</keyword>
<organism evidence="2 3">
    <name type="scientific">Thioflexithrix psekupsensis</name>
    <dbReference type="NCBI Taxonomy" id="1570016"/>
    <lineage>
        <taxon>Bacteria</taxon>
        <taxon>Pseudomonadati</taxon>
        <taxon>Pseudomonadota</taxon>
        <taxon>Gammaproteobacteria</taxon>
        <taxon>Thiotrichales</taxon>
        <taxon>Thioflexithrix</taxon>
    </lineage>
</organism>
<dbReference type="Proteomes" id="UP000194798">
    <property type="component" value="Unassembled WGS sequence"/>
</dbReference>
<proteinExistence type="predicted"/>
<comment type="caution">
    <text evidence="2">The sequence shown here is derived from an EMBL/GenBank/DDBJ whole genome shotgun (WGS) entry which is preliminary data.</text>
</comment>
<dbReference type="AlphaFoldDB" id="A0A251X4Q2"/>
<name>A0A251X4Q2_9GAMM</name>
<evidence type="ECO:0000313" key="3">
    <source>
        <dbReference type="Proteomes" id="UP000194798"/>
    </source>
</evidence>
<accession>A0A251X4Q2</accession>
<reference evidence="2 3" key="1">
    <citation type="submission" date="2016-12" db="EMBL/GenBank/DDBJ databases">
        <title>Thioflexothrix psekupsii D3 genome sequencing and assembly.</title>
        <authorList>
            <person name="Fomenkov A."/>
            <person name="Vincze T."/>
            <person name="Grabovich M."/>
            <person name="Anton B.P."/>
            <person name="Dubinina G."/>
            <person name="Orlova M."/>
            <person name="Belousova E."/>
            <person name="Roberts R.J."/>
        </authorList>
    </citation>
    <scope>NUCLEOTIDE SEQUENCE [LARGE SCALE GENOMIC DNA]</scope>
    <source>
        <strain evidence="2">D3</strain>
    </source>
</reference>
<feature type="signal peptide" evidence="1">
    <location>
        <begin position="1"/>
        <end position="24"/>
    </location>
</feature>
<keyword evidence="3" id="KW-1185">Reference proteome</keyword>
<evidence type="ECO:0000313" key="2">
    <source>
        <dbReference type="EMBL" id="OUD12401.1"/>
    </source>
</evidence>
<gene>
    <name evidence="2" type="ORF">TPSD3_14925</name>
</gene>
<protein>
    <submittedName>
        <fullName evidence="2">Uncharacterized protein</fullName>
    </submittedName>
</protein>